<dbReference type="PANTHER" id="PTHR33608">
    <property type="entry name" value="BLL2464 PROTEIN"/>
    <property type="match status" value="1"/>
</dbReference>
<name>A0A0P6XYQ8_9CHLR</name>
<protein>
    <recommendedName>
        <fullName evidence="1">DUF58 domain-containing protein</fullName>
    </recommendedName>
</protein>
<dbReference type="InterPro" id="IPR002881">
    <property type="entry name" value="DUF58"/>
</dbReference>
<dbReference type="Proteomes" id="UP000050277">
    <property type="component" value="Unassembled WGS sequence"/>
</dbReference>
<dbReference type="Pfam" id="PF01882">
    <property type="entry name" value="DUF58"/>
    <property type="match status" value="1"/>
</dbReference>
<organism evidence="2 3">
    <name type="scientific">Herpetosiphon geysericola</name>
    <dbReference type="NCBI Taxonomy" id="70996"/>
    <lineage>
        <taxon>Bacteria</taxon>
        <taxon>Bacillati</taxon>
        <taxon>Chloroflexota</taxon>
        <taxon>Chloroflexia</taxon>
        <taxon>Herpetosiphonales</taxon>
        <taxon>Herpetosiphonaceae</taxon>
        <taxon>Herpetosiphon</taxon>
    </lineage>
</organism>
<dbReference type="InterPro" id="IPR036465">
    <property type="entry name" value="vWFA_dom_sf"/>
</dbReference>
<dbReference type="OrthoDB" id="9776116at2"/>
<comment type="caution">
    <text evidence="2">The sequence shown here is derived from an EMBL/GenBank/DDBJ whole genome shotgun (WGS) entry which is preliminary data.</text>
</comment>
<evidence type="ECO:0000259" key="1">
    <source>
        <dbReference type="Pfam" id="PF01882"/>
    </source>
</evidence>
<dbReference type="STRING" id="70996.SE18_23235"/>
<sequence>MSEQAALFEPQFLKQLDRLALLTRRNIAGQMQGERRSPRRGSSVEYADFKPYTPGDDFRQIDWNLYARLEKFFLKLFVAEEEITLHLLIDTSASMDWGEPNKLRYAAQAAGALGYIALASLDRAQVTSFGGGNEQRIPAGRGRAGVPPLFNLLSQLKGNGNTSLLQASRRYVQTARVAGPLLLCSDLLTPDWEEALRTLGRRPFEITVLHVLSPDELNPPFEGDLKLLDAEGGEALDISADLDLLQRYVERLQAWREEVEHFCTTRGINYIFVDTSLPLESLLISVLRERQIVR</sequence>
<proteinExistence type="predicted"/>
<dbReference type="Gene3D" id="3.40.50.410">
    <property type="entry name" value="von Willebrand factor, type A domain"/>
    <property type="match status" value="1"/>
</dbReference>
<dbReference type="PATRIC" id="fig|70996.4.peg.2472"/>
<evidence type="ECO:0000313" key="3">
    <source>
        <dbReference type="Proteomes" id="UP000050277"/>
    </source>
</evidence>
<dbReference type="SUPFAM" id="SSF53300">
    <property type="entry name" value="vWA-like"/>
    <property type="match status" value="1"/>
</dbReference>
<gene>
    <name evidence="2" type="ORF">SE18_23235</name>
</gene>
<dbReference type="EMBL" id="LGKP01000035">
    <property type="protein sequence ID" value="KPL81533.1"/>
    <property type="molecule type" value="Genomic_DNA"/>
</dbReference>
<dbReference type="PANTHER" id="PTHR33608:SF7">
    <property type="entry name" value="DUF58 DOMAIN-CONTAINING PROTEIN"/>
    <property type="match status" value="1"/>
</dbReference>
<dbReference type="RefSeq" id="WP_054536846.1">
    <property type="nucleotide sequence ID" value="NZ_LGKP01000035.1"/>
</dbReference>
<keyword evidence="3" id="KW-1185">Reference proteome</keyword>
<reference evidence="2 3" key="1">
    <citation type="submission" date="2015-07" db="EMBL/GenBank/DDBJ databases">
        <title>Whole genome sequence of Herpetosiphon geysericola DSM 7119.</title>
        <authorList>
            <person name="Hemp J."/>
            <person name="Ward L.M."/>
            <person name="Pace L.A."/>
            <person name="Fischer W.W."/>
        </authorList>
    </citation>
    <scope>NUCLEOTIDE SEQUENCE [LARGE SCALE GENOMIC DNA]</scope>
    <source>
        <strain evidence="2 3">DSM 7119</strain>
    </source>
</reference>
<evidence type="ECO:0000313" key="2">
    <source>
        <dbReference type="EMBL" id="KPL81533.1"/>
    </source>
</evidence>
<accession>A0A0P6XYQ8</accession>
<feature type="domain" description="DUF58" evidence="1">
    <location>
        <begin position="49"/>
        <end position="251"/>
    </location>
</feature>
<dbReference type="AlphaFoldDB" id="A0A0P6XYQ8"/>